<gene>
    <name evidence="6" type="ORF">BOTBODRAFT_171940</name>
</gene>
<dbReference type="InterPro" id="IPR016162">
    <property type="entry name" value="Ald_DH_N"/>
</dbReference>
<evidence type="ECO:0000256" key="4">
    <source>
        <dbReference type="RuleBase" id="RU003345"/>
    </source>
</evidence>
<dbReference type="InterPro" id="IPR016163">
    <property type="entry name" value="Ald_DH_C"/>
</dbReference>
<dbReference type="SUPFAM" id="SSF53720">
    <property type="entry name" value="ALDH-like"/>
    <property type="match status" value="1"/>
</dbReference>
<dbReference type="PROSITE" id="PS00687">
    <property type="entry name" value="ALDEHYDE_DEHYDR_GLU"/>
    <property type="match status" value="1"/>
</dbReference>
<dbReference type="InterPro" id="IPR016160">
    <property type="entry name" value="Ald_DH_CS_CYS"/>
</dbReference>
<evidence type="ECO:0000259" key="5">
    <source>
        <dbReference type="Pfam" id="PF00171"/>
    </source>
</evidence>
<dbReference type="InterPro" id="IPR015590">
    <property type="entry name" value="Aldehyde_DH_dom"/>
</dbReference>
<dbReference type="InParanoid" id="A0A067MPI1"/>
<dbReference type="GO" id="GO:0019413">
    <property type="term" value="P:acetate biosynthetic process"/>
    <property type="evidence" value="ECO:0007669"/>
    <property type="project" value="UniProtKB-ARBA"/>
</dbReference>
<dbReference type="EMBL" id="KL198023">
    <property type="protein sequence ID" value="KDQ17454.1"/>
    <property type="molecule type" value="Genomic_DNA"/>
</dbReference>
<dbReference type="GO" id="GO:0004030">
    <property type="term" value="F:aldehyde dehydrogenase [NAD(P)+] activity"/>
    <property type="evidence" value="ECO:0007669"/>
    <property type="project" value="UniProtKB-ARBA"/>
</dbReference>
<dbReference type="Proteomes" id="UP000027195">
    <property type="component" value="Unassembled WGS sequence"/>
</dbReference>
<protein>
    <recommendedName>
        <fullName evidence="5">Aldehyde dehydrogenase domain-containing protein</fullName>
    </recommendedName>
</protein>
<dbReference type="FunFam" id="3.40.605.10:FF:000050">
    <property type="entry name" value="Aldehyde dehydrogenase, mitochondrial"/>
    <property type="match status" value="1"/>
</dbReference>
<dbReference type="STRING" id="930990.A0A067MPI1"/>
<dbReference type="PANTHER" id="PTHR11699">
    <property type="entry name" value="ALDEHYDE DEHYDROGENASE-RELATED"/>
    <property type="match status" value="1"/>
</dbReference>
<evidence type="ECO:0000256" key="1">
    <source>
        <dbReference type="ARBA" id="ARBA00009986"/>
    </source>
</evidence>
<evidence type="ECO:0000313" key="6">
    <source>
        <dbReference type="EMBL" id="KDQ17454.1"/>
    </source>
</evidence>
<dbReference type="AlphaFoldDB" id="A0A067MPI1"/>
<dbReference type="CDD" id="cd07091">
    <property type="entry name" value="ALDH_F1-2_Ald2-like"/>
    <property type="match status" value="1"/>
</dbReference>
<keyword evidence="2 4" id="KW-0560">Oxidoreductase</keyword>
<sequence>MPPTFKHNFTAGPFQGTSTFSTGLFINNEFQDGEGQKTIDVFNPSTEKVIAQIAEASAADVDRAVQAAQKAFETSWGLTVPGNERGKLMMKLADLIERDIDEIAAIESLDNGKAFSVSKNFDVTQAAAVIRYYAGWADKVHGNVIEVNEQQLAYTRHEPIGVVGQIIPWNFPLYMFSWKVGPALATGNTIVLKPSEFTSLSALRVCALIVEAGFPPGVVNVVPGYGKIAGKAISTHMGIEKVAFTGSTVVGQEIMRDAASTNLKKVTLELGGKSPSIVFDDADIEQAVRWAAYGVFFNHGQTCCAGSRIFVQESIYDKFLEGFTKRVKSLQVGDPFHPETFQGPQVSQLQYDRVMGYIEHGKKEGATLHLGGERHGTEGYFIQPTIFTDVTADMKICREEIFGPVGVVKTFKDEHGRQIWIVIFAIFFISGADIIHQANDTFYGLAAAIFSSNISRALKTAHELKAGTVWINCVNQLHASVPFGGFKQSGFGRELGEYALDNYTNIKTVNVNLSRDSPI</sequence>
<dbReference type="FunFam" id="3.40.605.10:FF:000026">
    <property type="entry name" value="Aldehyde dehydrogenase, putative"/>
    <property type="match status" value="1"/>
</dbReference>
<dbReference type="Gene3D" id="3.40.605.10">
    <property type="entry name" value="Aldehyde Dehydrogenase, Chain A, domain 1"/>
    <property type="match status" value="1"/>
</dbReference>
<dbReference type="InterPro" id="IPR016161">
    <property type="entry name" value="Ald_DH/histidinol_DH"/>
</dbReference>
<dbReference type="Pfam" id="PF00171">
    <property type="entry name" value="Aldedh"/>
    <property type="match status" value="1"/>
</dbReference>
<dbReference type="InterPro" id="IPR029510">
    <property type="entry name" value="Ald_DH_CS_GLU"/>
</dbReference>
<proteinExistence type="inferred from homology"/>
<dbReference type="Gene3D" id="3.40.309.10">
    <property type="entry name" value="Aldehyde Dehydrogenase, Chain A, domain 2"/>
    <property type="match status" value="1"/>
</dbReference>
<evidence type="ECO:0000256" key="3">
    <source>
        <dbReference type="PROSITE-ProRule" id="PRU10007"/>
    </source>
</evidence>
<feature type="active site" evidence="3">
    <location>
        <position position="269"/>
    </location>
</feature>
<dbReference type="PROSITE" id="PS00070">
    <property type="entry name" value="ALDEHYDE_DEHYDR_CYS"/>
    <property type="match status" value="1"/>
</dbReference>
<keyword evidence="7" id="KW-1185">Reference proteome</keyword>
<reference evidence="7" key="1">
    <citation type="journal article" date="2014" name="Proc. Natl. Acad. Sci. U.S.A.">
        <title>Extensive sampling of basidiomycete genomes demonstrates inadequacy of the white-rot/brown-rot paradigm for wood decay fungi.</title>
        <authorList>
            <person name="Riley R."/>
            <person name="Salamov A.A."/>
            <person name="Brown D.W."/>
            <person name="Nagy L.G."/>
            <person name="Floudas D."/>
            <person name="Held B.W."/>
            <person name="Levasseur A."/>
            <person name="Lombard V."/>
            <person name="Morin E."/>
            <person name="Otillar R."/>
            <person name="Lindquist E.A."/>
            <person name="Sun H."/>
            <person name="LaButti K.M."/>
            <person name="Schmutz J."/>
            <person name="Jabbour D."/>
            <person name="Luo H."/>
            <person name="Baker S.E."/>
            <person name="Pisabarro A.G."/>
            <person name="Walton J.D."/>
            <person name="Blanchette R.A."/>
            <person name="Henrissat B."/>
            <person name="Martin F."/>
            <person name="Cullen D."/>
            <person name="Hibbett D.S."/>
            <person name="Grigoriev I.V."/>
        </authorList>
    </citation>
    <scope>NUCLEOTIDE SEQUENCE [LARGE SCALE GENOMIC DNA]</scope>
    <source>
        <strain evidence="7">FD-172 SS1</strain>
    </source>
</reference>
<evidence type="ECO:0000256" key="2">
    <source>
        <dbReference type="ARBA" id="ARBA00023002"/>
    </source>
</evidence>
<organism evidence="6 7">
    <name type="scientific">Botryobasidium botryosum (strain FD-172 SS1)</name>
    <dbReference type="NCBI Taxonomy" id="930990"/>
    <lineage>
        <taxon>Eukaryota</taxon>
        <taxon>Fungi</taxon>
        <taxon>Dikarya</taxon>
        <taxon>Basidiomycota</taxon>
        <taxon>Agaricomycotina</taxon>
        <taxon>Agaricomycetes</taxon>
        <taxon>Cantharellales</taxon>
        <taxon>Botryobasidiaceae</taxon>
        <taxon>Botryobasidium</taxon>
    </lineage>
</organism>
<comment type="similarity">
    <text evidence="1 4">Belongs to the aldehyde dehydrogenase family.</text>
</comment>
<name>A0A067MPI1_BOTB1</name>
<dbReference type="FunCoup" id="A0A067MPI1">
    <property type="interactions" value="275"/>
</dbReference>
<feature type="domain" description="Aldehyde dehydrogenase" evidence="5">
    <location>
        <begin position="32"/>
        <end position="509"/>
    </location>
</feature>
<dbReference type="OrthoDB" id="310895at2759"/>
<dbReference type="FunFam" id="3.40.309.10:FF:000001">
    <property type="entry name" value="Mitochondrial aldehyde dehydrogenase 2"/>
    <property type="match status" value="1"/>
</dbReference>
<accession>A0A067MPI1</accession>
<evidence type="ECO:0000313" key="7">
    <source>
        <dbReference type="Proteomes" id="UP000027195"/>
    </source>
</evidence>
<dbReference type="HOGENOM" id="CLU_005391_0_2_1"/>